<dbReference type="NCBIfam" id="TIGR03359">
    <property type="entry name" value="VI_chp_6"/>
    <property type="match status" value="1"/>
</dbReference>
<name>A0A494X6G7_9BURK</name>
<dbReference type="EMBL" id="RBZV01000010">
    <property type="protein sequence ID" value="RKP45221.1"/>
    <property type="molecule type" value="Genomic_DNA"/>
</dbReference>
<dbReference type="AlphaFoldDB" id="A0A494X6G7"/>
<gene>
    <name evidence="1" type="primary">tssF</name>
    <name evidence="1" type="ORF">D7S89_20550</name>
</gene>
<dbReference type="RefSeq" id="WP_121280567.1">
    <property type="nucleotide sequence ID" value="NZ_RBZV01000010.1"/>
</dbReference>
<keyword evidence="2" id="KW-1185">Reference proteome</keyword>
<dbReference type="Proteomes" id="UP000280434">
    <property type="component" value="Unassembled WGS sequence"/>
</dbReference>
<sequence length="607" mass="66510">MEDLLPHYERELALLRRSMQEFAARYPKIAARLAISGEHSDDPHVERMLQSFALLAARIDAKLDDDYPEFAHAMLEALYPQYLRAFPSCSIAQFDTADLFKQLTQPVVLARGRQLITKTGGYRFRTAYDVTLAPLCIEQARYAFAAFAPMTVKLPDDTSGVVSITFAPAAATVRLGASMPAKVRVHLSGQREVVAALTDGLLLRTAAAFVDADDKGQWRPLARSPLTAVGFDEHDALLDGSGDATASFRLLMEYFAFPDKFDFVDVDLGALTRAAGPCERLTLHLAITGVHPDSWAGQRMATLSTDHLKLFCTPVINQFKHDAMPVKLEGTATSFPVVPQAPKQGSIGVYSVDSVRMSSAGRSEPVSVAPFHSLMHGSSEQLSGPYWIARRDPSAIVAEADHEIELTLVGLDGVPMMPDADELAIGLTCTNRNLPSMLAFKTPGGDLSTDHGAVKCPVSLLRRPTESVEPARGKETLWRLISHMMAHPVQLGEAGLDEFKLLFRQFASLSSSQTRHIDGVTRLERRSTMQWIVMDPCPAFVRGIEIALTVDDQAFASSSLNAFIEVMDRFFAPYAPANSFVQLVVISKHNGSEIRRCEPRQGKAALV</sequence>
<protein>
    <submittedName>
        <fullName evidence="1">Type VI secretion system baseplate subunit TssF</fullName>
    </submittedName>
</protein>
<reference evidence="1 2" key="1">
    <citation type="submission" date="2018-10" db="EMBL/GenBank/DDBJ databases">
        <title>Paraburkholderia sp. 7MK8-2, isolated from soil.</title>
        <authorList>
            <person name="Gao Z.-H."/>
            <person name="Qiu L.-H."/>
        </authorList>
    </citation>
    <scope>NUCLEOTIDE SEQUENCE [LARGE SCALE GENOMIC DNA]</scope>
    <source>
        <strain evidence="1 2">7MK8-2</strain>
    </source>
</reference>
<dbReference type="PANTHER" id="PTHR35370">
    <property type="entry name" value="CYTOPLASMIC PROTEIN-RELATED-RELATED"/>
    <property type="match status" value="1"/>
</dbReference>
<dbReference type="PIRSF" id="PIRSF028304">
    <property type="entry name" value="UCP028304"/>
    <property type="match status" value="1"/>
</dbReference>
<dbReference type="InterPro" id="IPR010272">
    <property type="entry name" value="T6SS_TssF"/>
</dbReference>
<organism evidence="1 2">
    <name type="scientific">Trinickia fusca</name>
    <dbReference type="NCBI Taxonomy" id="2419777"/>
    <lineage>
        <taxon>Bacteria</taxon>
        <taxon>Pseudomonadati</taxon>
        <taxon>Pseudomonadota</taxon>
        <taxon>Betaproteobacteria</taxon>
        <taxon>Burkholderiales</taxon>
        <taxon>Burkholderiaceae</taxon>
        <taxon>Trinickia</taxon>
    </lineage>
</organism>
<dbReference type="PANTHER" id="PTHR35370:SF1">
    <property type="entry name" value="TYPE VI SECRETION SYSTEM COMPONENT TSSF1"/>
    <property type="match status" value="1"/>
</dbReference>
<proteinExistence type="predicted"/>
<evidence type="ECO:0000313" key="2">
    <source>
        <dbReference type="Proteomes" id="UP000280434"/>
    </source>
</evidence>
<dbReference type="OrthoDB" id="8978153at2"/>
<evidence type="ECO:0000313" key="1">
    <source>
        <dbReference type="EMBL" id="RKP45221.1"/>
    </source>
</evidence>
<dbReference type="Pfam" id="PF05947">
    <property type="entry name" value="T6SS_TssF"/>
    <property type="match status" value="1"/>
</dbReference>
<comment type="caution">
    <text evidence="1">The sequence shown here is derived from an EMBL/GenBank/DDBJ whole genome shotgun (WGS) entry which is preliminary data.</text>
</comment>
<accession>A0A494X6G7</accession>